<dbReference type="RefSeq" id="WP_014214230.1">
    <property type="nucleotide sequence ID" value="NC_016604.1"/>
</dbReference>
<dbReference type="Proteomes" id="UP000005442">
    <property type="component" value="Chromosome"/>
</dbReference>
<organism evidence="2 3">
    <name type="scientific">Mycolicibacterium rhodesiae (strain NBB3)</name>
    <name type="common">Mycobacterium rhodesiae</name>
    <dbReference type="NCBI Taxonomy" id="710685"/>
    <lineage>
        <taxon>Bacteria</taxon>
        <taxon>Bacillati</taxon>
        <taxon>Actinomycetota</taxon>
        <taxon>Actinomycetes</taxon>
        <taxon>Mycobacteriales</taxon>
        <taxon>Mycobacteriaceae</taxon>
        <taxon>Mycolicibacterium</taxon>
    </lineage>
</organism>
<evidence type="ECO:0000313" key="3">
    <source>
        <dbReference type="Proteomes" id="UP000005442"/>
    </source>
</evidence>
<dbReference type="STRING" id="710685.MycrhN_6031"/>
<dbReference type="Pfam" id="PF03448">
    <property type="entry name" value="MgtE_N"/>
    <property type="match status" value="1"/>
</dbReference>
<proteinExistence type="predicted"/>
<reference evidence="2 3" key="1">
    <citation type="submission" date="2011-12" db="EMBL/GenBank/DDBJ databases">
        <title>Complete sequence of Mycobacterium rhodesiae NBB3.</title>
        <authorList>
            <consortium name="US DOE Joint Genome Institute"/>
            <person name="Lucas S."/>
            <person name="Han J."/>
            <person name="Lapidus A."/>
            <person name="Cheng J.-F."/>
            <person name="Goodwin L."/>
            <person name="Pitluck S."/>
            <person name="Peters L."/>
            <person name="Mikhailova N."/>
            <person name="Gu W."/>
            <person name="Detter J.C."/>
            <person name="Han C."/>
            <person name="Tapia R."/>
            <person name="Land M."/>
            <person name="Hauser L."/>
            <person name="Kyrpides N."/>
            <person name="Ivanova N."/>
            <person name="Pagani I."/>
            <person name="Mattes T."/>
            <person name="Holmes A."/>
            <person name="Rutledge P."/>
            <person name="Paulsen I."/>
            <person name="Coleman N."/>
            <person name="Woyke T."/>
        </authorList>
    </citation>
    <scope>NUCLEOTIDE SEQUENCE [LARGE SCALE GENOMIC DNA]</scope>
    <source>
        <strain evidence="2 3">NBB3</strain>
    </source>
</reference>
<dbReference type="AlphaFoldDB" id="G8RRJ0"/>
<dbReference type="Gene3D" id="1.25.60.10">
    <property type="entry name" value="MgtE N-terminal domain-like"/>
    <property type="match status" value="1"/>
</dbReference>
<accession>G8RRJ0</accession>
<dbReference type="InterPro" id="IPR006668">
    <property type="entry name" value="Mg_transptr_MgtE_intracell_dom"/>
</dbReference>
<dbReference type="SUPFAM" id="SSF158791">
    <property type="entry name" value="MgtE N-terminal domain-like"/>
    <property type="match status" value="1"/>
</dbReference>
<dbReference type="OrthoDB" id="9790355at2"/>
<dbReference type="PATRIC" id="fig|710685.3.peg.6056"/>
<evidence type="ECO:0000313" key="2">
    <source>
        <dbReference type="EMBL" id="AEV76493.1"/>
    </source>
</evidence>
<keyword evidence="3" id="KW-1185">Reference proteome</keyword>
<evidence type="ECO:0000259" key="1">
    <source>
        <dbReference type="Pfam" id="PF03448"/>
    </source>
</evidence>
<feature type="domain" description="Magnesium transporter MgtE intracellular" evidence="1">
    <location>
        <begin position="182"/>
        <end position="254"/>
    </location>
</feature>
<dbReference type="InterPro" id="IPR038076">
    <property type="entry name" value="MgtE_N_sf"/>
</dbReference>
<sequence length="281" mass="30560">MLLLSTVVGRWVEADGRRVGRLADLVVTAADADLPTVRRILVRGNHARTVSVPWTDVDRIGPGHIALRSGSETLVVESAAEGLSSDEVLVVRDILDSQIIDIAGQRLARVADIVLARSPSGLLEIVGVEVGFGALLRRMGFRRLAARMAPDAVRWSDLHLASKRGHTIQLATKRSAVHRLGARDLAVLVTKLDTESATGILSAKGPAMAADVIRVSQPEVAERVLRAMPAATAADVVATMPADHAAHWRRRLSDVSFMRGRRLLRSRAWSRRRHPKRGELP</sequence>
<dbReference type="EMBL" id="CP003169">
    <property type="protein sequence ID" value="AEV76493.1"/>
    <property type="molecule type" value="Genomic_DNA"/>
</dbReference>
<dbReference type="KEGG" id="mrh:MycrhN_6031"/>
<dbReference type="HOGENOM" id="CLU_989797_0_0_11"/>
<name>G8RRJ0_MYCRN</name>
<protein>
    <submittedName>
        <fullName evidence="2">Mg/Co/Ni transporter MgtE with CBS domain</fullName>
    </submittedName>
</protein>
<dbReference type="eggNOG" id="COG2239">
    <property type="taxonomic scope" value="Bacteria"/>
</dbReference>
<gene>
    <name evidence="2" type="ordered locus">MycrhN_6031</name>
</gene>